<comment type="caution">
    <text evidence="10">The sequence shown here is derived from an EMBL/GenBank/DDBJ whole genome shotgun (WGS) entry which is preliminary data.</text>
</comment>
<feature type="transmembrane region" description="Helical" evidence="8">
    <location>
        <begin position="166"/>
        <end position="185"/>
    </location>
</feature>
<evidence type="ECO:0000256" key="7">
    <source>
        <dbReference type="ARBA" id="ARBA00023136"/>
    </source>
</evidence>
<evidence type="ECO:0000256" key="1">
    <source>
        <dbReference type="ARBA" id="ARBA00004141"/>
    </source>
</evidence>
<feature type="transmembrane region" description="Helical" evidence="8">
    <location>
        <begin position="451"/>
        <end position="476"/>
    </location>
</feature>
<dbReference type="EMBL" id="RWJN01000296">
    <property type="protein sequence ID" value="TCD63466.1"/>
    <property type="molecule type" value="Genomic_DNA"/>
</dbReference>
<dbReference type="OrthoDB" id="2241241at2759"/>
<evidence type="ECO:0000256" key="8">
    <source>
        <dbReference type="SAM" id="Phobius"/>
    </source>
</evidence>
<feature type="transmembrane region" description="Helical" evidence="8">
    <location>
        <begin position="419"/>
        <end position="439"/>
    </location>
</feature>
<dbReference type="PANTHER" id="PTHR23501">
    <property type="entry name" value="MAJOR FACILITATOR SUPERFAMILY"/>
    <property type="match status" value="1"/>
</dbReference>
<organism evidence="10 11">
    <name type="scientific">Steccherinum ochraceum</name>
    <dbReference type="NCBI Taxonomy" id="92696"/>
    <lineage>
        <taxon>Eukaryota</taxon>
        <taxon>Fungi</taxon>
        <taxon>Dikarya</taxon>
        <taxon>Basidiomycota</taxon>
        <taxon>Agaricomycotina</taxon>
        <taxon>Agaricomycetes</taxon>
        <taxon>Polyporales</taxon>
        <taxon>Steccherinaceae</taxon>
        <taxon>Steccherinum</taxon>
    </lineage>
</organism>
<dbReference type="Pfam" id="PF07690">
    <property type="entry name" value="MFS_1"/>
    <property type="match status" value="1"/>
</dbReference>
<evidence type="ECO:0000313" key="10">
    <source>
        <dbReference type="EMBL" id="TCD63466.1"/>
    </source>
</evidence>
<evidence type="ECO:0000256" key="6">
    <source>
        <dbReference type="ARBA" id="ARBA00023065"/>
    </source>
</evidence>
<keyword evidence="7 8" id="KW-0472">Membrane</keyword>
<dbReference type="InterPro" id="IPR020846">
    <property type="entry name" value="MFS_dom"/>
</dbReference>
<proteinExistence type="inferred from homology"/>
<dbReference type="GO" id="GO:0006811">
    <property type="term" value="P:monoatomic ion transport"/>
    <property type="evidence" value="ECO:0007669"/>
    <property type="project" value="UniProtKB-KW"/>
</dbReference>
<dbReference type="Proteomes" id="UP000292702">
    <property type="component" value="Unassembled WGS sequence"/>
</dbReference>
<sequence>MSSIHKDSDSFQDQDSKSELEAHLGVVTVEAAEKVYGKYSKWFLFIGLGLASYIYSLDGSTTINYLAFAASSFSKHSLLASIQVAQAVIPACGNPVVAKIADVSSRATAYVVVLLLYVVGYIIVASSHNIETLGGGLVIYSCGSYGLLLLTSIITADITTLKWRGLLSGLTGAPFIINGFIGANVSASVLEHAGWRWGYGMFAILVPASLSPLIVTLYWAENKAKKLGLVKAPSSSDPRRTITQIVWNYAEQLDVVGLLLLCAAIALILIPLTLSQTVNGGWNNPSIIAMLVVGCVLCLVFGVWDFRFAKRPVVALRFLKNRAVVASSWAGFFDFVSGSLTTTYLYSFVLVVKPWSLINTNYFASCANVSLCVFGICGGIYMRFAHRYKWLLVVSHVIRLAGVGMMIHSRGANGSDVELVFTQIIQGLGGGIAVAALMVGVQASVPHSDVAIITAISALWSEIGGAVGTAIAGAIWTNTMPKNLAKYVGFLPEDQRAELFGSITDVMMYPRGDPIREGVITAYSETMLVLVVTGTAIAVLPVICSLFMPDYYLGDTQNAVDDVGLAGERVSTAPVSQTESP</sequence>
<feature type="transmembrane region" description="Helical" evidence="8">
    <location>
        <begin position="388"/>
        <end position="407"/>
    </location>
</feature>
<keyword evidence="5 8" id="KW-1133">Transmembrane helix</keyword>
<evidence type="ECO:0000256" key="3">
    <source>
        <dbReference type="ARBA" id="ARBA00022448"/>
    </source>
</evidence>
<dbReference type="InterPro" id="IPR036259">
    <property type="entry name" value="MFS_trans_sf"/>
</dbReference>
<evidence type="ECO:0000259" key="9">
    <source>
        <dbReference type="PROSITE" id="PS50850"/>
    </source>
</evidence>
<feature type="transmembrane region" description="Helical" evidence="8">
    <location>
        <begin position="324"/>
        <end position="350"/>
    </location>
</feature>
<dbReference type="InterPro" id="IPR011701">
    <property type="entry name" value="MFS"/>
</dbReference>
<feature type="transmembrane region" description="Helical" evidence="8">
    <location>
        <begin position="527"/>
        <end position="548"/>
    </location>
</feature>
<dbReference type="FunFam" id="1.20.1250.20:FF:000197">
    <property type="entry name" value="Siderophore iron transporter 1"/>
    <property type="match status" value="1"/>
</dbReference>
<accession>A0A4R0R9S9</accession>
<dbReference type="GO" id="GO:0005886">
    <property type="term" value="C:plasma membrane"/>
    <property type="evidence" value="ECO:0007669"/>
    <property type="project" value="TreeGrafter"/>
</dbReference>
<feature type="transmembrane region" description="Helical" evidence="8">
    <location>
        <begin position="39"/>
        <end position="57"/>
    </location>
</feature>
<dbReference type="AlphaFoldDB" id="A0A4R0R9S9"/>
<dbReference type="PROSITE" id="PS50850">
    <property type="entry name" value="MFS"/>
    <property type="match status" value="1"/>
</dbReference>
<feature type="domain" description="Major facilitator superfamily (MFS) profile" evidence="9">
    <location>
        <begin position="44"/>
        <end position="552"/>
    </location>
</feature>
<comment type="subcellular location">
    <subcellularLocation>
        <location evidence="1">Membrane</location>
        <topology evidence="1">Multi-pass membrane protein</topology>
    </subcellularLocation>
</comment>
<keyword evidence="3" id="KW-0813">Transport</keyword>
<feature type="transmembrane region" description="Helical" evidence="8">
    <location>
        <begin position="133"/>
        <end position="154"/>
    </location>
</feature>
<dbReference type="Gene3D" id="1.20.1250.20">
    <property type="entry name" value="MFS general substrate transporter like domains"/>
    <property type="match status" value="2"/>
</dbReference>
<reference evidence="10 11" key="1">
    <citation type="submission" date="2018-11" db="EMBL/GenBank/DDBJ databases">
        <title>Genome assembly of Steccherinum ochraceum LE-BIN_3174, the white-rot fungus of the Steccherinaceae family (The Residual Polyporoid clade, Polyporales, Basidiomycota).</title>
        <authorList>
            <person name="Fedorova T.V."/>
            <person name="Glazunova O.A."/>
            <person name="Landesman E.O."/>
            <person name="Moiseenko K.V."/>
            <person name="Psurtseva N.V."/>
            <person name="Savinova O.S."/>
            <person name="Shakhova N.V."/>
            <person name="Tyazhelova T.V."/>
            <person name="Vasina D.V."/>
        </authorList>
    </citation>
    <scope>NUCLEOTIDE SEQUENCE [LARGE SCALE GENOMIC DNA]</scope>
    <source>
        <strain evidence="10 11">LE-BIN_3174</strain>
    </source>
</reference>
<feature type="transmembrane region" description="Helical" evidence="8">
    <location>
        <begin position="109"/>
        <end position="127"/>
    </location>
</feature>
<dbReference type="SUPFAM" id="SSF103473">
    <property type="entry name" value="MFS general substrate transporter"/>
    <property type="match status" value="1"/>
</dbReference>
<keyword evidence="6" id="KW-0406">Ion transport</keyword>
<evidence type="ECO:0000256" key="2">
    <source>
        <dbReference type="ARBA" id="ARBA00008335"/>
    </source>
</evidence>
<dbReference type="PANTHER" id="PTHR23501:SF87">
    <property type="entry name" value="SIDEROPHORE IRON TRANSPORTER 2"/>
    <property type="match status" value="1"/>
</dbReference>
<evidence type="ECO:0000313" key="11">
    <source>
        <dbReference type="Proteomes" id="UP000292702"/>
    </source>
</evidence>
<evidence type="ECO:0000256" key="4">
    <source>
        <dbReference type="ARBA" id="ARBA00022692"/>
    </source>
</evidence>
<dbReference type="GO" id="GO:0022857">
    <property type="term" value="F:transmembrane transporter activity"/>
    <property type="evidence" value="ECO:0007669"/>
    <property type="project" value="InterPro"/>
</dbReference>
<dbReference type="STRING" id="92696.A0A4R0R9S9"/>
<gene>
    <name evidence="10" type="ORF">EIP91_005375</name>
</gene>
<protein>
    <recommendedName>
        <fullName evidence="9">Major facilitator superfamily (MFS) profile domain-containing protein</fullName>
    </recommendedName>
</protein>
<feature type="transmembrane region" description="Helical" evidence="8">
    <location>
        <begin position="77"/>
        <end position="97"/>
    </location>
</feature>
<evidence type="ECO:0000256" key="5">
    <source>
        <dbReference type="ARBA" id="ARBA00022989"/>
    </source>
</evidence>
<name>A0A4R0R9S9_9APHY</name>
<feature type="transmembrane region" description="Helical" evidence="8">
    <location>
        <begin position="362"/>
        <end position="381"/>
    </location>
</feature>
<feature type="transmembrane region" description="Helical" evidence="8">
    <location>
        <begin position="286"/>
        <end position="304"/>
    </location>
</feature>
<keyword evidence="11" id="KW-1185">Reference proteome</keyword>
<keyword evidence="4 8" id="KW-0812">Transmembrane</keyword>
<feature type="transmembrane region" description="Helical" evidence="8">
    <location>
        <begin position="197"/>
        <end position="220"/>
    </location>
</feature>
<comment type="similarity">
    <text evidence="2">Belongs to the major facilitator superfamily.</text>
</comment>
<feature type="transmembrane region" description="Helical" evidence="8">
    <location>
        <begin position="255"/>
        <end position="274"/>
    </location>
</feature>